<organism evidence="1">
    <name type="scientific">Anguilla anguilla</name>
    <name type="common">European freshwater eel</name>
    <name type="synonym">Muraena anguilla</name>
    <dbReference type="NCBI Taxonomy" id="7936"/>
    <lineage>
        <taxon>Eukaryota</taxon>
        <taxon>Metazoa</taxon>
        <taxon>Chordata</taxon>
        <taxon>Craniata</taxon>
        <taxon>Vertebrata</taxon>
        <taxon>Euteleostomi</taxon>
        <taxon>Actinopterygii</taxon>
        <taxon>Neopterygii</taxon>
        <taxon>Teleostei</taxon>
        <taxon>Anguilliformes</taxon>
        <taxon>Anguillidae</taxon>
        <taxon>Anguilla</taxon>
    </lineage>
</organism>
<name>A0A0E9TS40_ANGAN</name>
<reference evidence="1" key="1">
    <citation type="submission" date="2014-11" db="EMBL/GenBank/DDBJ databases">
        <authorList>
            <person name="Amaro Gonzalez C."/>
        </authorList>
    </citation>
    <scope>NUCLEOTIDE SEQUENCE</scope>
</reference>
<accession>A0A0E9TS40</accession>
<evidence type="ECO:0000313" key="1">
    <source>
        <dbReference type="EMBL" id="JAH56252.1"/>
    </source>
</evidence>
<reference evidence="1" key="2">
    <citation type="journal article" date="2015" name="Fish Shellfish Immunol.">
        <title>Early steps in the European eel (Anguilla anguilla)-Vibrio vulnificus interaction in the gills: Role of the RtxA13 toxin.</title>
        <authorList>
            <person name="Callol A."/>
            <person name="Pajuelo D."/>
            <person name="Ebbesson L."/>
            <person name="Teles M."/>
            <person name="MacKenzie S."/>
            <person name="Amaro C."/>
        </authorList>
    </citation>
    <scope>NUCLEOTIDE SEQUENCE</scope>
</reference>
<protein>
    <submittedName>
        <fullName evidence="1">Uncharacterized protein</fullName>
    </submittedName>
</protein>
<sequence>MFSQETTYLSSK</sequence>
<proteinExistence type="predicted"/>
<dbReference type="EMBL" id="GBXM01052325">
    <property type="protein sequence ID" value="JAH56252.1"/>
    <property type="molecule type" value="Transcribed_RNA"/>
</dbReference>